<protein>
    <submittedName>
        <fullName evidence="4">Cleavage and polyadenylation specificity factor subunit 1</fullName>
    </submittedName>
</protein>
<dbReference type="Pfam" id="PF23726">
    <property type="entry name" value="Beta-prop_RSE1_2nd"/>
    <property type="match status" value="1"/>
</dbReference>
<dbReference type="Pfam" id="PF03178">
    <property type="entry name" value="CPSF_A"/>
    <property type="match status" value="1"/>
</dbReference>
<feature type="region of interest" description="Disordered" evidence="1">
    <location>
        <begin position="224"/>
        <end position="250"/>
    </location>
</feature>
<dbReference type="Gene3D" id="2.130.10.10">
    <property type="entry name" value="YVTN repeat-like/Quinoprotein amine dehydrogenase"/>
    <property type="match status" value="2"/>
</dbReference>
<dbReference type="PANTHER" id="PTHR10644">
    <property type="entry name" value="DNA REPAIR/RNA PROCESSING CPSF FAMILY"/>
    <property type="match status" value="1"/>
</dbReference>
<evidence type="ECO:0000259" key="3">
    <source>
        <dbReference type="Pfam" id="PF23726"/>
    </source>
</evidence>
<dbReference type="GO" id="GO:0005634">
    <property type="term" value="C:nucleus"/>
    <property type="evidence" value="ECO:0007669"/>
    <property type="project" value="InterPro"/>
</dbReference>
<proteinExistence type="predicted"/>
<sequence>MAQQQAAVCTQVHPPTAVSQCAAAWLTRQGSGSGSAGCHPDLVVLRSNQLEVYAVRAVGSTAPDAAPATPAPAAAPSSAGGAAEGAVSLELLTSCQLFGVAESLAVLRGRGPGQRDALLLTFRDAKLSVLHWDAARHELAPSSLHYFEGDASLKAGRTLFPYPPLAVTDPAGRCAAVLFFRHQLAVLPAVDSELLALGITGTEEELLGLPGAEAAAGAAARGATSRGAAPVGGPSAGAAQGGTAGAASGGAAASGPAATGAAAVGNSYVDNLGKAGIKEVRDAVFLHGYNEPVLVLLHEAEPTWAGNLRQKKDTCVLTALSLNLTRKHHPKIWGAAQLPSDAYRLSAAPFGGVLVLCQHLVLYYRQGMQSGVALHPSVLPPAAPPPPLLFDPTAMAEAGGPGPVAAQYAQQHAMDVHPETVPAAVQFCDTSMAAELKATGDGASVCWLSADHALLCLRSGQLLQLALLQQAAGGGARKVAVARAGAAPQPSCCCSLGGSSNGSGTAGRGQPPALLFFGSAAGDSLLVRASPAVAAADATPAAAGAKLPADAMDSSMPTSKRLRLESFEAAVDAAEHDPSRQGGAAGGAEGDAAQDGAAVAAGPAGGGSDSEDEEALIYGTALLAPTADAPVAAQQQLLRYQLKVLDSLANIGPVRDFALADASTGAGGGSEAPPCLVACSGEGKGGSLTVLRRSVVPDVITEVPLPGLLGAWAVHYRPSGASAAAAEEEDADGYHAYLLLSFPGATKVLTTGEELREVTEMVEFAVDTPTLVAGSVCCGRRIVQAFPQGVRLLDGEESVQDVWASELPASSSGGGGGGASRSIVAADVRDPYVLLLLSDGSAALLEADATSCRLAVAEAPALQPGEEQGQITACCLYSDSCGWMQRQAAPAEGSGSGMYCGMCRAGGAFQLYSLPSWQLAFACDSLGQGPTVLASSSAGGKAAAAAAGELQQQGGQEQQAWRLQRLHCFEGLGEEAPYSGMFVAGQHPHWLVASRGGLVAHPHFLPPPAGSAPGAQVLACGAAGFTPFHNVNCPHGYIVATSGARSGIQISQLPARTRLDAPWPRQRVAVKGTPLRVAHYAEADLFAMLASRQVPFKAFMPEEEEPGEPQASYSYALAEATARARGTMQGHEVRLVWPAGGWQAVWSHQLLPGERALSVAAVRLTDQTTGATVPLLAVGAALPAGEDYPCGGRLLLFEVVRSGSGSSEGQPSWTGRLIYTREFKGPVTAVAGLEGYLLLASGNRIETCSVASTTITSTADDGTVTATTSWKVQRSAFYDGPMLLTSLNVVKNFVLLGDVQHSVQFVRYKDEGRQLSLLSKDFNRSEIAASQFLINGSSLHLAAGDLGGTLRLLSYLPSHPESWKGQRLVAWGSFHLGDPATAMQRLRMHAAGAQDRTARQAVLLSTAAGALQMAAPLALPAAAQLEVPAALAALRALQRELALLLPQAAGLNPAAFRRRYAAIAPGGHGGRCFSKPLPLEQQGVLDGDILRQYLLLPRTQQEGTAEAAGLERRQLLELLQGLWRAGGTLL</sequence>
<dbReference type="InterPro" id="IPR050358">
    <property type="entry name" value="RSE1/DDB1/CFT1"/>
</dbReference>
<feature type="domain" description="RSE1/DDB1/CPSF1 C-terminal" evidence="2">
    <location>
        <begin position="1133"/>
        <end position="1494"/>
    </location>
</feature>
<evidence type="ECO:0000313" key="5">
    <source>
        <dbReference type="Proteomes" id="UP000239899"/>
    </source>
</evidence>
<dbReference type="EMBL" id="LHPG02000021">
    <property type="protein sequence ID" value="PRW20820.1"/>
    <property type="molecule type" value="Genomic_DNA"/>
</dbReference>
<dbReference type="OrthoDB" id="6109at2759"/>
<feature type="compositionally biased region" description="Gly residues" evidence="1">
    <location>
        <begin position="239"/>
        <end position="248"/>
    </location>
</feature>
<dbReference type="InterPro" id="IPR004871">
    <property type="entry name" value="RSE1/DDB1/CPSF1_C"/>
</dbReference>
<feature type="domain" description="RSE1/DDB1/CPSF1 second beta-propeller" evidence="3">
    <location>
        <begin position="697"/>
        <end position="936"/>
    </location>
</feature>
<evidence type="ECO:0000259" key="2">
    <source>
        <dbReference type="Pfam" id="PF03178"/>
    </source>
</evidence>
<evidence type="ECO:0000256" key="1">
    <source>
        <dbReference type="SAM" id="MobiDB-lite"/>
    </source>
</evidence>
<gene>
    <name evidence="4" type="ORF">C2E21_8552</name>
</gene>
<comment type="caution">
    <text evidence="4">The sequence shown here is derived from an EMBL/GenBank/DDBJ whole genome shotgun (WGS) entry which is preliminary data.</text>
</comment>
<reference evidence="4 5" key="1">
    <citation type="journal article" date="2018" name="Plant J.">
        <title>Genome sequences of Chlorella sorokiniana UTEX 1602 and Micractinium conductrix SAG 241.80: implications to maltose excretion by a green alga.</title>
        <authorList>
            <person name="Arriola M.B."/>
            <person name="Velmurugan N."/>
            <person name="Zhang Y."/>
            <person name="Plunkett M.H."/>
            <person name="Hondzo H."/>
            <person name="Barney B.M."/>
        </authorList>
    </citation>
    <scope>NUCLEOTIDE SEQUENCE [LARGE SCALE GENOMIC DNA]</scope>
    <source>
        <strain evidence="5">UTEX 1602</strain>
    </source>
</reference>
<organism evidence="4 5">
    <name type="scientific">Chlorella sorokiniana</name>
    <name type="common">Freshwater green alga</name>
    <dbReference type="NCBI Taxonomy" id="3076"/>
    <lineage>
        <taxon>Eukaryota</taxon>
        <taxon>Viridiplantae</taxon>
        <taxon>Chlorophyta</taxon>
        <taxon>core chlorophytes</taxon>
        <taxon>Trebouxiophyceae</taxon>
        <taxon>Chlorellales</taxon>
        <taxon>Chlorellaceae</taxon>
        <taxon>Chlorella clade</taxon>
        <taxon>Chlorella</taxon>
    </lineage>
</organism>
<feature type="compositionally biased region" description="Low complexity" evidence="1">
    <location>
        <begin position="224"/>
        <end position="238"/>
    </location>
</feature>
<evidence type="ECO:0000313" key="4">
    <source>
        <dbReference type="EMBL" id="PRW20820.1"/>
    </source>
</evidence>
<name>A0A2P6TDV0_CHLSO</name>
<dbReference type="Proteomes" id="UP000239899">
    <property type="component" value="Unassembled WGS sequence"/>
</dbReference>
<feature type="region of interest" description="Disordered" evidence="1">
    <location>
        <begin position="572"/>
        <end position="611"/>
    </location>
</feature>
<dbReference type="InterPro" id="IPR058543">
    <property type="entry name" value="Beta-prop_RSE1/DDB1/CPSF1_2nd"/>
</dbReference>
<dbReference type="GO" id="GO:0003676">
    <property type="term" value="F:nucleic acid binding"/>
    <property type="evidence" value="ECO:0007669"/>
    <property type="project" value="InterPro"/>
</dbReference>
<feature type="compositionally biased region" description="Low complexity" evidence="1">
    <location>
        <begin position="590"/>
        <end position="602"/>
    </location>
</feature>
<dbReference type="InterPro" id="IPR015943">
    <property type="entry name" value="WD40/YVTN_repeat-like_dom_sf"/>
</dbReference>
<keyword evidence="5" id="KW-1185">Reference proteome</keyword>
<accession>A0A2P6TDV0</accession>
<dbReference type="STRING" id="3076.A0A2P6TDV0"/>